<accession>A0A401GBE1</accession>
<evidence type="ECO:0000313" key="1">
    <source>
        <dbReference type="EMBL" id="GBE79506.1"/>
    </source>
</evidence>
<comment type="caution">
    <text evidence="1">The sequence shown here is derived from an EMBL/GenBank/DDBJ whole genome shotgun (WGS) entry which is preliminary data.</text>
</comment>
<name>A0A401GBE1_9APHY</name>
<dbReference type="EMBL" id="BFAD01000002">
    <property type="protein sequence ID" value="GBE79506.1"/>
    <property type="molecule type" value="Genomic_DNA"/>
</dbReference>
<dbReference type="OrthoDB" id="2732771at2759"/>
<protein>
    <submittedName>
        <fullName evidence="1">Uncharacterized protein</fullName>
    </submittedName>
</protein>
<dbReference type="GeneID" id="38776423"/>
<keyword evidence="2" id="KW-1185">Reference proteome</keyword>
<dbReference type="RefSeq" id="XP_027610419.1">
    <property type="nucleotide sequence ID" value="XM_027754618.1"/>
</dbReference>
<dbReference type="InParanoid" id="A0A401GBE1"/>
<dbReference type="AlphaFoldDB" id="A0A401GBE1"/>
<proteinExistence type="predicted"/>
<organism evidence="1 2">
    <name type="scientific">Sparassis crispa</name>
    <dbReference type="NCBI Taxonomy" id="139825"/>
    <lineage>
        <taxon>Eukaryota</taxon>
        <taxon>Fungi</taxon>
        <taxon>Dikarya</taxon>
        <taxon>Basidiomycota</taxon>
        <taxon>Agaricomycotina</taxon>
        <taxon>Agaricomycetes</taxon>
        <taxon>Polyporales</taxon>
        <taxon>Sparassidaceae</taxon>
        <taxon>Sparassis</taxon>
    </lineage>
</organism>
<dbReference type="Proteomes" id="UP000287166">
    <property type="component" value="Unassembled WGS sequence"/>
</dbReference>
<gene>
    <name evidence="1" type="ORF">SCP_0207060</name>
</gene>
<reference evidence="1 2" key="1">
    <citation type="journal article" date="2018" name="Sci. Rep.">
        <title>Genome sequence of the cauliflower mushroom Sparassis crispa (Hanabiratake) and its association with beneficial usage.</title>
        <authorList>
            <person name="Kiyama R."/>
            <person name="Furutani Y."/>
            <person name="Kawaguchi K."/>
            <person name="Nakanishi T."/>
        </authorList>
    </citation>
    <scope>NUCLEOTIDE SEQUENCE [LARGE SCALE GENOMIC DNA]</scope>
</reference>
<evidence type="ECO:0000313" key="2">
    <source>
        <dbReference type="Proteomes" id="UP000287166"/>
    </source>
</evidence>
<sequence length="227" mass="25542">MATHPKVTKTYAGKKRKKPGPKGKFGGTLLQYLYSKCTEWEACNSVKKTGDFYTKVAKYLLAKHGWDFSLTDNDALVADDPNGLEDPSPEEIAALMDFSKLKDAEVACRREVFQKLRLSMGQWYHHHCKKIVTSDSDKKAELTGTCAKIMQAFTDLAPGMPHKLQILHVYSHEYYRERIQDAYNLEMKRLTDEAIANGGPMPPVVATIVLQLPTTLGRPLCTTHQPL</sequence>